<name>A0A7C4JKM2_9CREN</name>
<accession>A0A7C4JKM2</accession>
<proteinExistence type="predicted"/>
<evidence type="ECO:0000313" key="2">
    <source>
        <dbReference type="EMBL" id="HGQ64113.1"/>
    </source>
</evidence>
<dbReference type="AlphaFoldDB" id="A0A7C4JKM2"/>
<dbReference type="EMBL" id="DTBD01000019">
    <property type="protein sequence ID" value="HGQ64113.1"/>
    <property type="molecule type" value="Genomic_DNA"/>
</dbReference>
<reference evidence="2" key="1">
    <citation type="journal article" date="2020" name="mSystems">
        <title>Genome- and Community-Level Interaction Insights into Carbon Utilization and Element Cycling Functions of Hydrothermarchaeota in Hydrothermal Sediment.</title>
        <authorList>
            <person name="Zhou Z."/>
            <person name="Liu Y."/>
            <person name="Xu W."/>
            <person name="Pan J."/>
            <person name="Luo Z.H."/>
            <person name="Li M."/>
        </authorList>
    </citation>
    <scope>NUCLEOTIDE SEQUENCE [LARGE SCALE GENOMIC DNA]</scope>
    <source>
        <strain evidence="2">SpSt-637</strain>
        <strain evidence="1">SpSt-667</strain>
    </source>
</reference>
<gene>
    <name evidence="2" type="ORF">ENU08_02575</name>
    <name evidence="1" type="ORF">ENU41_01845</name>
</gene>
<sequence>MSKDTIMQCLNKASAFLELISTCNDCAEFFIDYNPLRYPYISLLIMLIKCDNIIENCYNHLFDGVIEATIDISSVLYGVTNLEKDFVNFRIKCDEGWLEYGYVPARSMHLLPYVVKGFTVTYSGRRFVIESMDTNFINKLHKFVDALVKKASTIIDQEGLM</sequence>
<dbReference type="EMBL" id="DTCK01000010">
    <property type="protein sequence ID" value="HGQ35407.1"/>
    <property type="molecule type" value="Genomic_DNA"/>
</dbReference>
<protein>
    <submittedName>
        <fullName evidence="2">Uncharacterized protein</fullName>
    </submittedName>
</protein>
<evidence type="ECO:0000313" key="1">
    <source>
        <dbReference type="EMBL" id="HGQ35407.1"/>
    </source>
</evidence>
<comment type="caution">
    <text evidence="2">The sequence shown here is derived from an EMBL/GenBank/DDBJ whole genome shotgun (WGS) entry which is preliminary data.</text>
</comment>
<organism evidence="2">
    <name type="scientific">Ignisphaera aggregans</name>
    <dbReference type="NCBI Taxonomy" id="334771"/>
    <lineage>
        <taxon>Archaea</taxon>
        <taxon>Thermoproteota</taxon>
        <taxon>Thermoprotei</taxon>
        <taxon>Desulfurococcales</taxon>
        <taxon>Desulfurococcaceae</taxon>
        <taxon>Ignisphaera</taxon>
    </lineage>
</organism>